<dbReference type="Proteomes" id="UP000559404">
    <property type="component" value="Unassembled WGS sequence"/>
</dbReference>
<protein>
    <submittedName>
        <fullName evidence="2">Rod-binding protein</fullName>
    </submittedName>
</protein>
<name>A0A838XNZ3_9HYPH</name>
<dbReference type="EMBL" id="JACEON010000002">
    <property type="protein sequence ID" value="MBA4610448.1"/>
    <property type="molecule type" value="Genomic_DNA"/>
</dbReference>
<evidence type="ECO:0000313" key="2">
    <source>
        <dbReference type="EMBL" id="MBA4610448.1"/>
    </source>
</evidence>
<comment type="caution">
    <text evidence="2">The sequence shown here is derived from an EMBL/GenBank/DDBJ whole genome shotgun (WGS) entry which is preliminary data.</text>
</comment>
<dbReference type="InterPro" id="IPR019301">
    <property type="entry name" value="Flagellar_prot_FlgJ_N"/>
</dbReference>
<dbReference type="Pfam" id="PF10135">
    <property type="entry name" value="Rod-binding"/>
    <property type="match status" value="1"/>
</dbReference>
<reference evidence="2 3" key="2">
    <citation type="submission" date="2020-08" db="EMBL/GenBank/DDBJ databases">
        <title>Stappia taiwanensis sp. nov., isolated from a coastal thermal spring.</title>
        <authorList>
            <person name="Kampfer P."/>
        </authorList>
    </citation>
    <scope>NUCLEOTIDE SEQUENCE [LARGE SCALE GENOMIC DNA]</scope>
    <source>
        <strain evidence="2 3">DSM 23284</strain>
    </source>
</reference>
<evidence type="ECO:0000313" key="3">
    <source>
        <dbReference type="Proteomes" id="UP000559404"/>
    </source>
</evidence>
<accession>A0A838XNZ3</accession>
<reference evidence="2 3" key="1">
    <citation type="submission" date="2020-07" db="EMBL/GenBank/DDBJ databases">
        <authorList>
            <person name="Li M."/>
        </authorList>
    </citation>
    <scope>NUCLEOTIDE SEQUENCE [LARGE SCALE GENOMIC DNA]</scope>
    <source>
        <strain evidence="2 3">DSM 23284</strain>
    </source>
</reference>
<gene>
    <name evidence="2" type="ORF">H1W37_02185</name>
</gene>
<organism evidence="2 3">
    <name type="scientific">Stappia taiwanensis</name>
    <dbReference type="NCBI Taxonomy" id="992267"/>
    <lineage>
        <taxon>Bacteria</taxon>
        <taxon>Pseudomonadati</taxon>
        <taxon>Pseudomonadota</taxon>
        <taxon>Alphaproteobacteria</taxon>
        <taxon>Hyphomicrobiales</taxon>
        <taxon>Stappiaceae</taxon>
        <taxon>Stappia</taxon>
    </lineage>
</organism>
<proteinExistence type="predicted"/>
<feature type="domain" description="Flagellar protein FlgJ N-terminal" evidence="1">
    <location>
        <begin position="34"/>
        <end position="81"/>
    </location>
</feature>
<sequence length="92" mass="9654">MMSAGPARPTGAAGAGLRQNAEEFESVFLNTMLQQMFAGLEEGGSWGDSQGSDAWRGMLVETYADTIAKSGGIGIADSIQRELLALQETNGQ</sequence>
<keyword evidence="3" id="KW-1185">Reference proteome</keyword>
<evidence type="ECO:0000259" key="1">
    <source>
        <dbReference type="Pfam" id="PF10135"/>
    </source>
</evidence>
<dbReference type="AlphaFoldDB" id="A0A838XNZ3"/>